<gene>
    <name evidence="2" type="ORF">ASN18_3281</name>
</gene>
<dbReference type="InterPro" id="IPR036249">
    <property type="entry name" value="Thioredoxin-like_sf"/>
</dbReference>
<dbReference type="Pfam" id="PF03190">
    <property type="entry name" value="Thioredox_DsbH"/>
    <property type="match status" value="1"/>
</dbReference>
<organism evidence="2 3">
    <name type="scientific">Candidatus Magnetominusculus xianensis</name>
    <dbReference type="NCBI Taxonomy" id="1748249"/>
    <lineage>
        <taxon>Bacteria</taxon>
        <taxon>Pseudomonadati</taxon>
        <taxon>Nitrospirota</taxon>
        <taxon>Nitrospiria</taxon>
        <taxon>Nitrospirales</taxon>
        <taxon>Nitrospiraceae</taxon>
        <taxon>Candidatus Magnetominusculus</taxon>
    </lineage>
</organism>
<dbReference type="Gene3D" id="1.50.10.10">
    <property type="match status" value="1"/>
</dbReference>
<dbReference type="PIRSF" id="PIRSF006402">
    <property type="entry name" value="UCP006402_thioredoxin"/>
    <property type="match status" value="1"/>
</dbReference>
<reference evidence="2 3" key="1">
    <citation type="submission" date="2015-11" db="EMBL/GenBank/DDBJ databases">
        <authorList>
            <person name="Lin W."/>
        </authorList>
    </citation>
    <scope>NUCLEOTIDE SEQUENCE [LARGE SCALE GENOMIC DNA]</scope>
    <source>
        <strain evidence="2 3">HCH-1</strain>
    </source>
</reference>
<feature type="domain" description="Spermatogenesis-associated protein 20-like TRX" evidence="1">
    <location>
        <begin position="3"/>
        <end position="162"/>
    </location>
</feature>
<dbReference type="Proteomes" id="UP000060487">
    <property type="component" value="Unassembled WGS sequence"/>
</dbReference>
<dbReference type="PANTHER" id="PTHR42899">
    <property type="entry name" value="SPERMATOGENESIS-ASSOCIATED PROTEIN 20"/>
    <property type="match status" value="1"/>
</dbReference>
<dbReference type="Gene3D" id="3.40.30.10">
    <property type="entry name" value="Glutaredoxin"/>
    <property type="match status" value="1"/>
</dbReference>
<name>A0ABR5SB41_9BACT</name>
<comment type="caution">
    <text evidence="2">The sequence shown here is derived from an EMBL/GenBank/DDBJ whole genome shotgun (WGS) entry which is preliminary data.</text>
</comment>
<proteinExistence type="predicted"/>
<dbReference type="InterPro" id="IPR012341">
    <property type="entry name" value="6hp_glycosidase-like_sf"/>
</dbReference>
<evidence type="ECO:0000259" key="1">
    <source>
        <dbReference type="Pfam" id="PF03190"/>
    </source>
</evidence>
<dbReference type="CDD" id="cd02955">
    <property type="entry name" value="SSP411"/>
    <property type="match status" value="1"/>
</dbReference>
<dbReference type="SUPFAM" id="SSF48208">
    <property type="entry name" value="Six-hairpin glycosidases"/>
    <property type="match status" value="1"/>
</dbReference>
<dbReference type="InterPro" id="IPR004879">
    <property type="entry name" value="Ssp411-like_TRX"/>
</dbReference>
<accession>A0ABR5SB41</accession>
<dbReference type="InterPro" id="IPR024705">
    <property type="entry name" value="Ssp411"/>
</dbReference>
<sequence>MTKNRLKDEKSPYLLQHADNPVNWYAWSDEAFNAATAEDKPIFLSIGYSTCHWCHVMKRESFEDTEVAALMNDTFISIKLDREERPDIDNIYMTACQMMTGGGGWPLTIIMFPDGRPFFAATYIPKQNRGSMAGMMFLVPRVKQAWRHERDELIRTADYVTALMRENALKSTTSVQPITKITEIMQITYRAVASSFDNINGGFGSAPKFPVAHNILFLLRYYQNTGEAAALKMAEKTLHAMRMGGIYDQLGYGFHRYSTDASWHVPHFEKMLYDQALLLMAYTGAYTVTADEFYKRTAYEITAYVLRDMLGAEGGFYSAEDAESEGVEGKFYFWTYEQLRATLSPEETAAVIEVFGVTENPQSGGINNILHMVKAESQLNLERRTLINTAREKLFKARQTRIPPHKDDKILTDLNGLMAAALAIAGRAFNDNSLISAASAAVGFIERTMAAEPGGLMHRYRDGQSAISGMINDYASVIWALVELYEATSDNACLVSAKKYMDYLIEHFWDFEGGGFFFTDKASETLIVRQKEFYDGAVPSGNSIALYNMLRLSKILGDQQLDKMSHELIAAASAVFHPLYQGHILIMA</sequence>
<dbReference type="PANTHER" id="PTHR42899:SF1">
    <property type="entry name" value="SPERMATOGENESIS-ASSOCIATED PROTEIN 20"/>
    <property type="match status" value="1"/>
</dbReference>
<dbReference type="EMBL" id="LNQR01000134">
    <property type="protein sequence ID" value="KWT74996.1"/>
    <property type="molecule type" value="Genomic_DNA"/>
</dbReference>
<protein>
    <submittedName>
        <fullName evidence="2">Thioredoxin</fullName>
    </submittedName>
</protein>
<dbReference type="RefSeq" id="WP_085053878.1">
    <property type="nucleotide sequence ID" value="NZ_LNQR01000134.1"/>
</dbReference>
<evidence type="ECO:0000313" key="3">
    <source>
        <dbReference type="Proteomes" id="UP000060487"/>
    </source>
</evidence>
<evidence type="ECO:0000313" key="2">
    <source>
        <dbReference type="EMBL" id="KWT74996.1"/>
    </source>
</evidence>
<dbReference type="InterPro" id="IPR008928">
    <property type="entry name" value="6-hairpin_glycosidase_sf"/>
</dbReference>
<dbReference type="SUPFAM" id="SSF52833">
    <property type="entry name" value="Thioredoxin-like"/>
    <property type="match status" value="1"/>
</dbReference>
<keyword evidence="3" id="KW-1185">Reference proteome</keyword>
<dbReference type="Gene3D" id="1.50.10.20">
    <property type="match status" value="1"/>
</dbReference>